<evidence type="ECO:0000313" key="3">
    <source>
        <dbReference type="EnsemblPlants" id="PNT62656"/>
    </source>
</evidence>
<reference evidence="2 3" key="1">
    <citation type="journal article" date="2010" name="Nature">
        <title>Genome sequencing and analysis of the model grass Brachypodium distachyon.</title>
        <authorList>
            <consortium name="International Brachypodium Initiative"/>
        </authorList>
    </citation>
    <scope>NUCLEOTIDE SEQUENCE [LARGE SCALE GENOMIC DNA]</scope>
    <source>
        <strain evidence="2 3">Bd21</strain>
    </source>
</reference>
<dbReference type="InParanoid" id="A0A2K2CKU5"/>
<evidence type="ECO:0000313" key="2">
    <source>
        <dbReference type="EMBL" id="PNT62656.1"/>
    </source>
</evidence>
<gene>
    <name evidence="2" type="ORF">BRADI_4g06534v3</name>
</gene>
<dbReference type="EMBL" id="CM000883">
    <property type="protein sequence ID" value="PNT62656.1"/>
    <property type="molecule type" value="Genomic_DNA"/>
</dbReference>
<dbReference type="EnsemblPlants" id="PNT62656">
    <property type="protein sequence ID" value="PNT62656"/>
    <property type="gene ID" value="BRADI_4g06534v3"/>
</dbReference>
<evidence type="ECO:0000313" key="4">
    <source>
        <dbReference type="Proteomes" id="UP000008810"/>
    </source>
</evidence>
<reference evidence="2" key="2">
    <citation type="submission" date="2017-06" db="EMBL/GenBank/DDBJ databases">
        <title>WGS assembly of Brachypodium distachyon.</title>
        <authorList>
            <consortium name="The International Brachypodium Initiative"/>
            <person name="Lucas S."/>
            <person name="Harmon-Smith M."/>
            <person name="Lail K."/>
            <person name="Tice H."/>
            <person name="Grimwood J."/>
            <person name="Bruce D."/>
            <person name="Barry K."/>
            <person name="Shu S."/>
            <person name="Lindquist E."/>
            <person name="Wang M."/>
            <person name="Pitluck S."/>
            <person name="Vogel J.P."/>
            <person name="Garvin D.F."/>
            <person name="Mockler T.C."/>
            <person name="Schmutz J."/>
            <person name="Rokhsar D."/>
            <person name="Bevan M.W."/>
        </authorList>
    </citation>
    <scope>NUCLEOTIDE SEQUENCE</scope>
    <source>
        <strain evidence="2">Bd21</strain>
    </source>
</reference>
<protein>
    <submittedName>
        <fullName evidence="2 3">Uncharacterized protein</fullName>
    </submittedName>
</protein>
<feature type="region of interest" description="Disordered" evidence="1">
    <location>
        <begin position="46"/>
        <end position="84"/>
    </location>
</feature>
<evidence type="ECO:0000256" key="1">
    <source>
        <dbReference type="SAM" id="MobiDB-lite"/>
    </source>
</evidence>
<dbReference type="AlphaFoldDB" id="A0A2K2CKU5"/>
<organism evidence="2">
    <name type="scientific">Brachypodium distachyon</name>
    <name type="common">Purple false brome</name>
    <name type="synonym">Trachynia distachya</name>
    <dbReference type="NCBI Taxonomy" id="15368"/>
    <lineage>
        <taxon>Eukaryota</taxon>
        <taxon>Viridiplantae</taxon>
        <taxon>Streptophyta</taxon>
        <taxon>Embryophyta</taxon>
        <taxon>Tracheophyta</taxon>
        <taxon>Spermatophyta</taxon>
        <taxon>Magnoliopsida</taxon>
        <taxon>Liliopsida</taxon>
        <taxon>Poales</taxon>
        <taxon>Poaceae</taxon>
        <taxon>BOP clade</taxon>
        <taxon>Pooideae</taxon>
        <taxon>Stipodae</taxon>
        <taxon>Brachypodieae</taxon>
        <taxon>Brachypodium</taxon>
    </lineage>
</organism>
<accession>A0A2K2CKU5</accession>
<keyword evidence="4" id="KW-1185">Reference proteome</keyword>
<dbReference type="Proteomes" id="UP000008810">
    <property type="component" value="Chromosome 4"/>
</dbReference>
<dbReference type="Gramene" id="PNT62656">
    <property type="protein sequence ID" value="PNT62656"/>
    <property type="gene ID" value="BRADI_4g06534v3"/>
</dbReference>
<reference evidence="3" key="3">
    <citation type="submission" date="2018-08" db="UniProtKB">
        <authorList>
            <consortium name="EnsemblPlants"/>
        </authorList>
    </citation>
    <scope>IDENTIFICATION</scope>
    <source>
        <strain evidence="3">cv. Bd21</strain>
    </source>
</reference>
<proteinExistence type="predicted"/>
<name>A0A2K2CKU5_BRADI</name>
<sequence length="84" mass="9205">MSDTSLQMWSCVIVSWRTSVAQRNRLIPIGGSLFCPRFLQGLSSHLNGEQAGSRERPSSSFDSGPIPQDDIQRNCGRPVTSSLP</sequence>